<keyword evidence="2" id="KW-1185">Reference proteome</keyword>
<feature type="non-terminal residue" evidence="1">
    <location>
        <position position="1"/>
    </location>
</feature>
<dbReference type="EMBL" id="WIXE01008041">
    <property type="protein sequence ID" value="KAK5979740.1"/>
    <property type="molecule type" value="Genomic_DNA"/>
</dbReference>
<sequence>QISANPPWSDNLFFVRHCLYNLSSIVKPQSHI</sequence>
<name>A0AAN8FJI3_TRICO</name>
<dbReference type="AlphaFoldDB" id="A0AAN8FJI3"/>
<accession>A0AAN8FJI3</accession>
<proteinExistence type="predicted"/>
<evidence type="ECO:0000313" key="2">
    <source>
        <dbReference type="Proteomes" id="UP001331761"/>
    </source>
</evidence>
<gene>
    <name evidence="1" type="ORF">GCK32_015709</name>
</gene>
<dbReference type="Proteomes" id="UP001331761">
    <property type="component" value="Unassembled WGS sequence"/>
</dbReference>
<reference evidence="1 2" key="1">
    <citation type="submission" date="2019-10" db="EMBL/GenBank/DDBJ databases">
        <title>Assembly and Annotation for the nematode Trichostrongylus colubriformis.</title>
        <authorList>
            <person name="Martin J."/>
        </authorList>
    </citation>
    <scope>NUCLEOTIDE SEQUENCE [LARGE SCALE GENOMIC DNA]</scope>
    <source>
        <strain evidence="1">G859</strain>
        <tissue evidence="1">Whole worm</tissue>
    </source>
</reference>
<comment type="caution">
    <text evidence="1">The sequence shown here is derived from an EMBL/GenBank/DDBJ whole genome shotgun (WGS) entry which is preliminary data.</text>
</comment>
<evidence type="ECO:0000313" key="1">
    <source>
        <dbReference type="EMBL" id="KAK5979740.1"/>
    </source>
</evidence>
<protein>
    <submittedName>
        <fullName evidence="1">Uncharacterized protein</fullName>
    </submittedName>
</protein>
<organism evidence="1 2">
    <name type="scientific">Trichostrongylus colubriformis</name>
    <name type="common">Black scour worm</name>
    <dbReference type="NCBI Taxonomy" id="6319"/>
    <lineage>
        <taxon>Eukaryota</taxon>
        <taxon>Metazoa</taxon>
        <taxon>Ecdysozoa</taxon>
        <taxon>Nematoda</taxon>
        <taxon>Chromadorea</taxon>
        <taxon>Rhabditida</taxon>
        <taxon>Rhabditina</taxon>
        <taxon>Rhabditomorpha</taxon>
        <taxon>Strongyloidea</taxon>
        <taxon>Trichostrongylidae</taxon>
        <taxon>Trichostrongylus</taxon>
    </lineage>
</organism>